<accession>A0A1I0JER0</accession>
<dbReference type="PANTHER" id="PTHR30146">
    <property type="entry name" value="LACI-RELATED TRANSCRIPTIONAL REPRESSOR"/>
    <property type="match status" value="1"/>
</dbReference>
<keyword evidence="1" id="KW-0805">Transcription regulation</keyword>
<dbReference type="PANTHER" id="PTHR30146:SF149">
    <property type="entry name" value="HTH-TYPE TRANSCRIPTIONAL REGULATOR EBGR"/>
    <property type="match status" value="1"/>
</dbReference>
<organism evidence="5 6">
    <name type="scientific">Enterocloster lavalensis</name>
    <dbReference type="NCBI Taxonomy" id="460384"/>
    <lineage>
        <taxon>Bacteria</taxon>
        <taxon>Bacillati</taxon>
        <taxon>Bacillota</taxon>
        <taxon>Clostridia</taxon>
        <taxon>Lachnospirales</taxon>
        <taxon>Lachnospiraceae</taxon>
        <taxon>Enterocloster</taxon>
    </lineage>
</organism>
<evidence type="ECO:0000256" key="2">
    <source>
        <dbReference type="ARBA" id="ARBA00023125"/>
    </source>
</evidence>
<dbReference type="InterPro" id="IPR028082">
    <property type="entry name" value="Peripla_BP_I"/>
</dbReference>
<dbReference type="GO" id="GO:0000976">
    <property type="term" value="F:transcription cis-regulatory region binding"/>
    <property type="evidence" value="ECO:0007669"/>
    <property type="project" value="TreeGrafter"/>
</dbReference>
<evidence type="ECO:0000256" key="1">
    <source>
        <dbReference type="ARBA" id="ARBA00023015"/>
    </source>
</evidence>
<dbReference type="SUPFAM" id="SSF47413">
    <property type="entry name" value="lambda repressor-like DNA-binding domains"/>
    <property type="match status" value="1"/>
</dbReference>
<dbReference type="STRING" id="460384.SAMN05216313_12872"/>
<keyword evidence="3" id="KW-0804">Transcription</keyword>
<dbReference type="CDD" id="cd19975">
    <property type="entry name" value="PBP1_CcpA-like"/>
    <property type="match status" value="1"/>
</dbReference>
<dbReference type="AlphaFoldDB" id="A0A1I0JER0"/>
<dbReference type="EMBL" id="FOIM01000028">
    <property type="protein sequence ID" value="SEU07850.1"/>
    <property type="molecule type" value="Genomic_DNA"/>
</dbReference>
<dbReference type="SUPFAM" id="SSF53822">
    <property type="entry name" value="Periplasmic binding protein-like I"/>
    <property type="match status" value="1"/>
</dbReference>
<reference evidence="6" key="1">
    <citation type="submission" date="2016-10" db="EMBL/GenBank/DDBJ databases">
        <authorList>
            <person name="Varghese N."/>
            <person name="Submissions S."/>
        </authorList>
    </citation>
    <scope>NUCLEOTIDE SEQUENCE [LARGE SCALE GENOMIC DNA]</scope>
    <source>
        <strain evidence="6">NLAE-zl-G277</strain>
    </source>
</reference>
<evidence type="ECO:0000313" key="5">
    <source>
        <dbReference type="EMBL" id="SEU07850.1"/>
    </source>
</evidence>
<sequence>MEKQRYNLKDVAKLAGVSLGTASKVINNQYVRPEARLKVEEAMQELDYTPNAIARSLKANSTKTIGIMIPDISSPVVGKVLRGIEKISRDSGYSILLYNTTRNTRLEEDAIQAFMRSQVDGIIYLGNTVGDEIAEGLKRTHVPVVFAMTQYPDKYFSSVTIDNEAAAYHAVTYLCGRGHRRICLLAGEADDPNSGIPRTEGYCRALGEQGIPVDPTLIVCGGYRLERGYEDMKRLLGERRDFTAVFAVSDDVAIGAMRAVQEAGLRVPEDLSIVGFDGIEMAEYTFPGLTTVSQPFEKIGEEASRLLVSRMKDGKRGGNLVLPFALQERESVLGLAGETLP</sequence>
<dbReference type="Pfam" id="PF13377">
    <property type="entry name" value="Peripla_BP_3"/>
    <property type="match status" value="1"/>
</dbReference>
<keyword evidence="6" id="KW-1185">Reference proteome</keyword>
<dbReference type="SMART" id="SM00354">
    <property type="entry name" value="HTH_LACI"/>
    <property type="match status" value="1"/>
</dbReference>
<dbReference type="PROSITE" id="PS00356">
    <property type="entry name" value="HTH_LACI_1"/>
    <property type="match status" value="1"/>
</dbReference>
<evidence type="ECO:0000256" key="3">
    <source>
        <dbReference type="ARBA" id="ARBA00023163"/>
    </source>
</evidence>
<name>A0A1I0JER0_9FIRM</name>
<dbReference type="CDD" id="cd01392">
    <property type="entry name" value="HTH_LacI"/>
    <property type="match status" value="1"/>
</dbReference>
<dbReference type="InterPro" id="IPR010982">
    <property type="entry name" value="Lambda_DNA-bd_dom_sf"/>
</dbReference>
<dbReference type="GO" id="GO:0003700">
    <property type="term" value="F:DNA-binding transcription factor activity"/>
    <property type="evidence" value="ECO:0007669"/>
    <property type="project" value="TreeGrafter"/>
</dbReference>
<protein>
    <submittedName>
        <fullName evidence="5">Transcriptional regulator, LacI family</fullName>
    </submittedName>
</protein>
<dbReference type="InterPro" id="IPR000843">
    <property type="entry name" value="HTH_LacI"/>
</dbReference>
<dbReference type="RefSeq" id="WP_092368750.1">
    <property type="nucleotide sequence ID" value="NZ_CABJCG010000037.1"/>
</dbReference>
<dbReference type="Proteomes" id="UP000198508">
    <property type="component" value="Unassembled WGS sequence"/>
</dbReference>
<dbReference type="Pfam" id="PF00356">
    <property type="entry name" value="LacI"/>
    <property type="match status" value="1"/>
</dbReference>
<dbReference type="Gene3D" id="1.10.260.40">
    <property type="entry name" value="lambda repressor-like DNA-binding domains"/>
    <property type="match status" value="1"/>
</dbReference>
<evidence type="ECO:0000259" key="4">
    <source>
        <dbReference type="PROSITE" id="PS50932"/>
    </source>
</evidence>
<dbReference type="PROSITE" id="PS50932">
    <property type="entry name" value="HTH_LACI_2"/>
    <property type="match status" value="1"/>
</dbReference>
<dbReference type="GeneID" id="93276781"/>
<dbReference type="Gene3D" id="3.40.50.2300">
    <property type="match status" value="2"/>
</dbReference>
<dbReference type="InterPro" id="IPR046335">
    <property type="entry name" value="LacI/GalR-like_sensor"/>
</dbReference>
<evidence type="ECO:0000313" key="6">
    <source>
        <dbReference type="Proteomes" id="UP000198508"/>
    </source>
</evidence>
<keyword evidence="2" id="KW-0238">DNA-binding</keyword>
<proteinExistence type="predicted"/>
<gene>
    <name evidence="5" type="ORF">SAMN05216313_12872</name>
</gene>
<feature type="domain" description="HTH lacI-type" evidence="4">
    <location>
        <begin position="6"/>
        <end position="59"/>
    </location>
</feature>